<proteinExistence type="predicted"/>
<dbReference type="InterPro" id="IPR029063">
    <property type="entry name" value="SAM-dependent_MTases_sf"/>
</dbReference>
<gene>
    <name evidence="1" type="ORF">A3H64_03485</name>
</gene>
<comment type="caution">
    <text evidence="1">The sequence shown here is derived from an EMBL/GenBank/DDBJ whole genome shotgun (WGS) entry which is preliminary data.</text>
</comment>
<evidence type="ECO:0000313" key="1">
    <source>
        <dbReference type="EMBL" id="OGZ55404.1"/>
    </source>
</evidence>
<organism evidence="1 2">
    <name type="scientific">Candidatus Ryanbacteria bacterium RIFCSPLOWO2_02_FULL_45_11c</name>
    <dbReference type="NCBI Taxonomy" id="1802128"/>
    <lineage>
        <taxon>Bacteria</taxon>
        <taxon>Candidatus Ryaniibacteriota</taxon>
    </lineage>
</organism>
<name>A0A1G2GYV9_9BACT</name>
<evidence type="ECO:0000313" key="2">
    <source>
        <dbReference type="Proteomes" id="UP000178186"/>
    </source>
</evidence>
<dbReference type="STRING" id="1802128.A3H64_03485"/>
<accession>A0A1G2GYV9</accession>
<dbReference type="AlphaFoldDB" id="A0A1G2GYV9"/>
<dbReference type="EMBL" id="MHNY01000028">
    <property type="protein sequence ID" value="OGZ55404.1"/>
    <property type="molecule type" value="Genomic_DNA"/>
</dbReference>
<dbReference type="SUPFAM" id="SSF53335">
    <property type="entry name" value="S-adenosyl-L-methionine-dependent methyltransferases"/>
    <property type="match status" value="1"/>
</dbReference>
<dbReference type="PANTHER" id="PTHR40036">
    <property type="entry name" value="MACROCIN O-METHYLTRANSFERASE"/>
    <property type="match status" value="1"/>
</dbReference>
<dbReference type="Proteomes" id="UP000178186">
    <property type="component" value="Unassembled WGS sequence"/>
</dbReference>
<dbReference type="Gene3D" id="3.40.50.150">
    <property type="entry name" value="Vaccinia Virus protein VP39"/>
    <property type="match status" value="1"/>
</dbReference>
<sequence>MTRFIFKAYKKCVELFTLPIQVAYFFKPVVGKEYQFGFQKKIRLIWLFQKNNAAILSASDWLEHLQIAARILQIPREVHGHVAECGSYKGGSAANLSLVCAATGRQLYILDSFEGLPPPQDHDTRHEVLYKEKHKTYEKGQYTGSLEEVKENIRRYGALEVCTFIKGFYEETLPKLQDETFVCIFLDVDLRSSLETCLRYLWPRLQKNCYFYSHEAQDLPYVSLFFDAAWWNSTLHSEPPGFIGAGTGLPLGIAKGSSIGYIIKR</sequence>
<dbReference type="InterPro" id="IPR008884">
    <property type="entry name" value="TylF_MeTrfase"/>
</dbReference>
<dbReference type="PANTHER" id="PTHR40036:SF1">
    <property type="entry name" value="MACROCIN O-METHYLTRANSFERASE"/>
    <property type="match status" value="1"/>
</dbReference>
<dbReference type="Pfam" id="PF05711">
    <property type="entry name" value="TylF"/>
    <property type="match status" value="1"/>
</dbReference>
<reference evidence="1 2" key="1">
    <citation type="journal article" date="2016" name="Nat. Commun.">
        <title>Thousands of microbial genomes shed light on interconnected biogeochemical processes in an aquifer system.</title>
        <authorList>
            <person name="Anantharaman K."/>
            <person name="Brown C.T."/>
            <person name="Hug L.A."/>
            <person name="Sharon I."/>
            <person name="Castelle C.J."/>
            <person name="Probst A.J."/>
            <person name="Thomas B.C."/>
            <person name="Singh A."/>
            <person name="Wilkins M.J."/>
            <person name="Karaoz U."/>
            <person name="Brodie E.L."/>
            <person name="Williams K.H."/>
            <person name="Hubbard S.S."/>
            <person name="Banfield J.F."/>
        </authorList>
    </citation>
    <scope>NUCLEOTIDE SEQUENCE [LARGE SCALE GENOMIC DNA]</scope>
</reference>
<protein>
    <submittedName>
        <fullName evidence="1">Uncharacterized protein</fullName>
    </submittedName>
</protein>